<name>A0A1T5EX58_9FLAO</name>
<gene>
    <name evidence="1" type="ORF">SAMN05660866_03752</name>
</gene>
<protein>
    <submittedName>
        <fullName evidence="1">Uncharacterized protein</fullName>
    </submittedName>
</protein>
<reference evidence="2" key="1">
    <citation type="submission" date="2017-02" db="EMBL/GenBank/DDBJ databases">
        <authorList>
            <person name="Varghese N."/>
            <person name="Submissions S."/>
        </authorList>
    </citation>
    <scope>NUCLEOTIDE SEQUENCE [LARGE SCALE GENOMIC DNA]</scope>
    <source>
        <strain evidence="2">DSM 23546</strain>
    </source>
</reference>
<dbReference type="STRING" id="561365.SAMN05660866_03752"/>
<keyword evidence="2" id="KW-1185">Reference proteome</keyword>
<evidence type="ECO:0000313" key="1">
    <source>
        <dbReference type="EMBL" id="SKB88554.1"/>
    </source>
</evidence>
<organism evidence="1 2">
    <name type="scientific">Maribacter arcticus</name>
    <dbReference type="NCBI Taxonomy" id="561365"/>
    <lineage>
        <taxon>Bacteria</taxon>
        <taxon>Pseudomonadati</taxon>
        <taxon>Bacteroidota</taxon>
        <taxon>Flavobacteriia</taxon>
        <taxon>Flavobacteriales</taxon>
        <taxon>Flavobacteriaceae</taxon>
        <taxon>Maribacter</taxon>
    </lineage>
</organism>
<sequence length="78" mass="8734">MGLGLFIKAAKSLGFCSGNKKIKQNKKLWLRAQTKTKSFLTSALRLAQALCAIRAQIVSVVTLQLLCRLHVKRQNEYS</sequence>
<proteinExistence type="predicted"/>
<dbReference type="Proteomes" id="UP000190339">
    <property type="component" value="Unassembled WGS sequence"/>
</dbReference>
<evidence type="ECO:0000313" key="2">
    <source>
        <dbReference type="Proteomes" id="UP000190339"/>
    </source>
</evidence>
<dbReference type="EMBL" id="FUYL01000018">
    <property type="protein sequence ID" value="SKB88554.1"/>
    <property type="molecule type" value="Genomic_DNA"/>
</dbReference>
<accession>A0A1T5EX58</accession>
<dbReference type="AlphaFoldDB" id="A0A1T5EX58"/>